<protein>
    <submittedName>
        <fullName evidence="2">Uncharacterized protein</fullName>
    </submittedName>
</protein>
<dbReference type="EMBL" id="JAPXFL010000005">
    <property type="protein sequence ID" value="KAK9506375.1"/>
    <property type="molecule type" value="Genomic_DNA"/>
</dbReference>
<name>A0AAW1D874_9HEMI</name>
<dbReference type="EMBL" id="JAPXFL010000005">
    <property type="protein sequence ID" value="KAK9506374.1"/>
    <property type="molecule type" value="Genomic_DNA"/>
</dbReference>
<proteinExistence type="predicted"/>
<keyword evidence="1" id="KW-0732">Signal</keyword>
<reference evidence="2 3" key="1">
    <citation type="submission" date="2022-12" db="EMBL/GenBank/DDBJ databases">
        <title>Chromosome-level genome assembly of true bugs.</title>
        <authorList>
            <person name="Ma L."/>
            <person name="Li H."/>
        </authorList>
    </citation>
    <scope>NUCLEOTIDE SEQUENCE [LARGE SCALE GENOMIC DNA]</scope>
    <source>
        <strain evidence="2">Lab_2022b</strain>
    </source>
</reference>
<feature type="signal peptide" evidence="1">
    <location>
        <begin position="1"/>
        <end position="19"/>
    </location>
</feature>
<evidence type="ECO:0000313" key="3">
    <source>
        <dbReference type="Proteomes" id="UP001461498"/>
    </source>
</evidence>
<keyword evidence="3" id="KW-1185">Reference proteome</keyword>
<evidence type="ECO:0000313" key="2">
    <source>
        <dbReference type="EMBL" id="KAK9506375.1"/>
    </source>
</evidence>
<dbReference type="Proteomes" id="UP001461498">
    <property type="component" value="Unassembled WGS sequence"/>
</dbReference>
<comment type="caution">
    <text evidence="2">The sequence shown here is derived from an EMBL/GenBank/DDBJ whole genome shotgun (WGS) entry which is preliminary data.</text>
</comment>
<feature type="chain" id="PRO_5044717655" evidence="1">
    <location>
        <begin position="20"/>
        <end position="63"/>
    </location>
</feature>
<sequence>MMLVTILGFFSTCIVYCLAAANSDFEAFDKFIEEDEEEVAKPKVTHHARWHASEDPEWEICQP</sequence>
<evidence type="ECO:0000256" key="1">
    <source>
        <dbReference type="SAM" id="SignalP"/>
    </source>
</evidence>
<dbReference type="AlphaFoldDB" id="A0AAW1D874"/>
<gene>
    <name evidence="2" type="ORF">O3M35_008326</name>
</gene>
<organism evidence="2 3">
    <name type="scientific">Rhynocoris fuscipes</name>
    <dbReference type="NCBI Taxonomy" id="488301"/>
    <lineage>
        <taxon>Eukaryota</taxon>
        <taxon>Metazoa</taxon>
        <taxon>Ecdysozoa</taxon>
        <taxon>Arthropoda</taxon>
        <taxon>Hexapoda</taxon>
        <taxon>Insecta</taxon>
        <taxon>Pterygota</taxon>
        <taxon>Neoptera</taxon>
        <taxon>Paraneoptera</taxon>
        <taxon>Hemiptera</taxon>
        <taxon>Heteroptera</taxon>
        <taxon>Panheteroptera</taxon>
        <taxon>Cimicomorpha</taxon>
        <taxon>Reduviidae</taxon>
        <taxon>Harpactorinae</taxon>
        <taxon>Harpactorini</taxon>
        <taxon>Rhynocoris</taxon>
    </lineage>
</organism>
<accession>A0AAW1D874</accession>